<evidence type="ECO:0000256" key="5">
    <source>
        <dbReference type="ARBA" id="ARBA00022723"/>
    </source>
</evidence>
<evidence type="ECO:0000313" key="14">
    <source>
        <dbReference type="Proteomes" id="UP001596461"/>
    </source>
</evidence>
<dbReference type="AlphaFoldDB" id="A0ABD5WHA7"/>
<dbReference type="EC" id="6.1.1.20" evidence="11"/>
<dbReference type="PANTHER" id="PTHR11538">
    <property type="entry name" value="PHENYLALANYL-TRNA SYNTHETASE"/>
    <property type="match status" value="1"/>
</dbReference>
<dbReference type="InterPro" id="IPR036390">
    <property type="entry name" value="WH_DNA-bd_sf"/>
</dbReference>
<dbReference type="InterPro" id="IPR006195">
    <property type="entry name" value="aa-tRNA-synth_II"/>
</dbReference>
<feature type="binding site" evidence="11">
    <location>
        <position position="444"/>
    </location>
    <ligand>
        <name>L-phenylalanine</name>
        <dbReference type="ChEBI" id="CHEBI:58095"/>
    </ligand>
</feature>
<dbReference type="PROSITE" id="PS50862">
    <property type="entry name" value="AA_TRNA_LIGASE_II"/>
    <property type="match status" value="1"/>
</dbReference>
<feature type="binding site" evidence="11">
    <location>
        <position position="420"/>
    </location>
    <ligand>
        <name>Mg(2+)</name>
        <dbReference type="ChEBI" id="CHEBI:18420"/>
        <note>ligand shared with heterodimeric partner</note>
    </ligand>
</feature>
<organism evidence="13 14">
    <name type="scientific">Halobaculum lipolyticum</name>
    <dbReference type="NCBI Taxonomy" id="3032001"/>
    <lineage>
        <taxon>Archaea</taxon>
        <taxon>Methanobacteriati</taxon>
        <taxon>Methanobacteriota</taxon>
        <taxon>Stenosarchaea group</taxon>
        <taxon>Halobacteria</taxon>
        <taxon>Halobacteriales</taxon>
        <taxon>Haloferacaceae</taxon>
        <taxon>Halobaculum</taxon>
    </lineage>
</organism>
<dbReference type="InterPro" id="IPR004529">
    <property type="entry name" value="Phe-tRNA-synth_IIc_asu"/>
</dbReference>
<keyword evidence="8 11" id="KW-0460">Magnesium</keyword>
<feature type="domain" description="Aminoacyl-transfer RNA synthetases class-II family profile" evidence="12">
    <location>
        <begin position="241"/>
        <end position="486"/>
    </location>
</feature>
<proteinExistence type="inferred from homology"/>
<gene>
    <name evidence="11" type="primary">pheS</name>
    <name evidence="13" type="ORF">ACFQL9_11125</name>
</gene>
<evidence type="ECO:0000256" key="7">
    <source>
        <dbReference type="ARBA" id="ARBA00022840"/>
    </source>
</evidence>
<dbReference type="EMBL" id="JBHTAH010000008">
    <property type="protein sequence ID" value="MFC7070194.1"/>
    <property type="molecule type" value="Genomic_DNA"/>
</dbReference>
<keyword evidence="7 11" id="KW-0067">ATP-binding</keyword>
<evidence type="ECO:0000313" key="13">
    <source>
        <dbReference type="EMBL" id="MFC7070194.1"/>
    </source>
</evidence>
<dbReference type="Pfam" id="PF01409">
    <property type="entry name" value="tRNA-synt_2d"/>
    <property type="match status" value="1"/>
</dbReference>
<dbReference type="SUPFAM" id="SSF55681">
    <property type="entry name" value="Class II aaRS and biotin synthetases"/>
    <property type="match status" value="1"/>
</dbReference>
<dbReference type="CDD" id="cd00496">
    <property type="entry name" value="PheRS_alpha_core"/>
    <property type="match status" value="1"/>
</dbReference>
<dbReference type="GO" id="GO:0005524">
    <property type="term" value="F:ATP binding"/>
    <property type="evidence" value="ECO:0007669"/>
    <property type="project" value="UniProtKB-UniRule"/>
</dbReference>
<evidence type="ECO:0000256" key="2">
    <source>
        <dbReference type="ARBA" id="ARBA00006703"/>
    </source>
</evidence>
<comment type="caution">
    <text evidence="13">The sequence shown here is derived from an EMBL/GenBank/DDBJ whole genome shotgun (WGS) entry which is preliminary data.</text>
</comment>
<keyword evidence="10 11" id="KW-0030">Aminoacyl-tRNA synthetase</keyword>
<dbReference type="GO" id="GO:0006432">
    <property type="term" value="P:phenylalanyl-tRNA aminoacylation"/>
    <property type="evidence" value="ECO:0007669"/>
    <property type="project" value="UniProtKB-UniRule"/>
</dbReference>
<feature type="binding site" evidence="11">
    <location>
        <position position="335"/>
    </location>
    <ligand>
        <name>L-phenylalanine</name>
        <dbReference type="ChEBI" id="CHEBI:58095"/>
    </ligand>
</feature>
<evidence type="ECO:0000256" key="8">
    <source>
        <dbReference type="ARBA" id="ARBA00022842"/>
    </source>
</evidence>
<comment type="similarity">
    <text evidence="2 11">Belongs to the class-II aminoacyl-tRNA synthetase family. Phe-tRNA synthetase alpha subunit type 2 subfamily.</text>
</comment>
<comment type="subcellular location">
    <subcellularLocation>
        <location evidence="1 11">Cytoplasm</location>
    </subcellularLocation>
</comment>
<dbReference type="InterPro" id="IPR022917">
    <property type="entry name" value="Phe_tRNA_ligase_alpha_bac/arc"/>
</dbReference>
<name>A0ABD5WHA7_9EURY</name>
<dbReference type="RefSeq" id="WP_284032972.1">
    <property type="nucleotide sequence ID" value="NZ_CP126154.1"/>
</dbReference>
<evidence type="ECO:0000256" key="6">
    <source>
        <dbReference type="ARBA" id="ARBA00022741"/>
    </source>
</evidence>
<dbReference type="NCBIfam" id="NF003210">
    <property type="entry name" value="PRK04172.1"/>
    <property type="match status" value="1"/>
</dbReference>
<keyword evidence="5 11" id="KW-0479">Metal-binding</keyword>
<dbReference type="NCBIfam" id="TIGR00468">
    <property type="entry name" value="pheS"/>
    <property type="match status" value="1"/>
</dbReference>
<dbReference type="Gene3D" id="1.10.10.10">
    <property type="entry name" value="Winged helix-like DNA-binding domain superfamily/Winged helix DNA-binding domain"/>
    <property type="match status" value="1"/>
</dbReference>
<dbReference type="HAMAP" id="MF_00282">
    <property type="entry name" value="Phe_tRNA_synth_alpha2"/>
    <property type="match status" value="1"/>
</dbReference>
<reference evidence="13 14" key="1">
    <citation type="journal article" date="2019" name="Int. J. Syst. Evol. Microbiol.">
        <title>The Global Catalogue of Microorganisms (GCM) 10K type strain sequencing project: providing services to taxonomists for standard genome sequencing and annotation.</title>
        <authorList>
            <consortium name="The Broad Institute Genomics Platform"/>
            <consortium name="The Broad Institute Genome Sequencing Center for Infectious Disease"/>
            <person name="Wu L."/>
            <person name="Ma J."/>
        </authorList>
    </citation>
    <scope>NUCLEOTIDE SEQUENCE [LARGE SCALE GENOMIC DNA]</scope>
    <source>
        <strain evidence="13 14">DT31</strain>
    </source>
</reference>
<comment type="catalytic activity">
    <reaction evidence="11">
        <text>tRNA(Phe) + L-phenylalanine + ATP = L-phenylalanyl-tRNA(Phe) + AMP + diphosphate + H(+)</text>
        <dbReference type="Rhea" id="RHEA:19413"/>
        <dbReference type="Rhea" id="RHEA-COMP:9668"/>
        <dbReference type="Rhea" id="RHEA-COMP:9699"/>
        <dbReference type="ChEBI" id="CHEBI:15378"/>
        <dbReference type="ChEBI" id="CHEBI:30616"/>
        <dbReference type="ChEBI" id="CHEBI:33019"/>
        <dbReference type="ChEBI" id="CHEBI:58095"/>
        <dbReference type="ChEBI" id="CHEBI:78442"/>
        <dbReference type="ChEBI" id="CHEBI:78531"/>
        <dbReference type="ChEBI" id="CHEBI:456215"/>
        <dbReference type="EC" id="6.1.1.20"/>
    </reaction>
</comment>
<keyword evidence="14" id="KW-1185">Reference proteome</keyword>
<dbReference type="Proteomes" id="UP001596461">
    <property type="component" value="Unassembled WGS sequence"/>
</dbReference>
<sequence length="498" mass="54640">MRLPQAQVALLETASATDATTVEQLASETDLKPETVTRAAFDLRDEGLVTVDERVEATATLTDEGETYLDAGLPEVRLFRAARDAGGAVGMGEAIGASGLEGPEVDIALANYARKGYGVVDGGEVSASEDADPDADEEAAALAALAAGESVDDADLLDRLERRELVAVDETTVRSVTLTDAGVTALMEGVETAETVDRLTPELLTSGEWEDVEFSEYNVEADAPAVEGGREHVLRNHAERVKDVLVGMGFREMDGPHADADFWINDCLFMPQDHPARTHWDRFALDVPPVADLPEGLVDRVEHAHRDGVGEDGDGYHSPWSEDFARAIALRGHTTSLSMRYLSGHADADIDPPQRYFSVEKVYRNDTLDATHLLEFFQIEGWVMAEELSVPDLMGTFEEFYRQFGIEDVRFKPHYNPYTEPSFELFGTHPETGEEIEIGNSGMFRDEVLEPLGIECDVMAWGLALERLAMLTTGAEDIRDLHGTLADLDFLRNAEVTY</sequence>
<comment type="subunit">
    <text evidence="11">Tetramer of two alpha and two beta subunits.</text>
</comment>
<dbReference type="GO" id="GO:0004826">
    <property type="term" value="F:phenylalanine-tRNA ligase activity"/>
    <property type="evidence" value="ECO:0007669"/>
    <property type="project" value="UniProtKB-UniRule"/>
</dbReference>
<dbReference type="InterPro" id="IPR045864">
    <property type="entry name" value="aa-tRNA-synth_II/BPL/LPL"/>
</dbReference>
<evidence type="ECO:0000256" key="11">
    <source>
        <dbReference type="HAMAP-Rule" id="MF_00282"/>
    </source>
</evidence>
<keyword evidence="4 11" id="KW-0436">Ligase</keyword>
<dbReference type="InterPro" id="IPR002319">
    <property type="entry name" value="Phenylalanyl-tRNA_Synthase"/>
</dbReference>
<evidence type="ECO:0000259" key="12">
    <source>
        <dbReference type="PROSITE" id="PS50862"/>
    </source>
</evidence>
<keyword evidence="9 11" id="KW-0648">Protein biosynthesis</keyword>
<evidence type="ECO:0000256" key="9">
    <source>
        <dbReference type="ARBA" id="ARBA00022917"/>
    </source>
</evidence>
<evidence type="ECO:0000256" key="1">
    <source>
        <dbReference type="ARBA" id="ARBA00004496"/>
    </source>
</evidence>
<keyword evidence="6 11" id="KW-0547">Nucleotide-binding</keyword>
<feature type="binding site" evidence="11">
    <location>
        <position position="418"/>
    </location>
    <ligand>
        <name>L-phenylalanine</name>
        <dbReference type="ChEBI" id="CHEBI:58095"/>
    </ligand>
</feature>
<dbReference type="GO" id="GO:0000287">
    <property type="term" value="F:magnesium ion binding"/>
    <property type="evidence" value="ECO:0007669"/>
    <property type="project" value="UniProtKB-UniRule"/>
</dbReference>
<evidence type="ECO:0000256" key="4">
    <source>
        <dbReference type="ARBA" id="ARBA00022598"/>
    </source>
</evidence>
<accession>A0ABD5WHA7</accession>
<evidence type="ECO:0000256" key="10">
    <source>
        <dbReference type="ARBA" id="ARBA00023146"/>
    </source>
</evidence>
<dbReference type="InterPro" id="IPR036388">
    <property type="entry name" value="WH-like_DNA-bd_sf"/>
</dbReference>
<dbReference type="GeneID" id="81124879"/>
<comment type="cofactor">
    <cofactor evidence="11">
        <name>Mg(2+)</name>
        <dbReference type="ChEBI" id="CHEBI:18420"/>
    </cofactor>
    <text evidence="11">Binds 2 magnesium ions per tetramer.</text>
</comment>
<keyword evidence="3 11" id="KW-0963">Cytoplasm</keyword>
<protein>
    <recommendedName>
        <fullName evidence="11">Phenylalanine--tRNA ligase alpha subunit</fullName>
        <ecNumber evidence="11">6.1.1.20</ecNumber>
    </recommendedName>
    <alternativeName>
        <fullName evidence="11">Phenylalanyl-tRNA synthetase alpha subunit</fullName>
        <shortName evidence="11">PheRS</shortName>
    </alternativeName>
</protein>
<dbReference type="PANTHER" id="PTHR11538:SF40">
    <property type="entry name" value="PHENYLALANINE--TRNA LIGASE ALPHA SUBUNIT"/>
    <property type="match status" value="1"/>
</dbReference>
<evidence type="ECO:0000256" key="3">
    <source>
        <dbReference type="ARBA" id="ARBA00022490"/>
    </source>
</evidence>
<dbReference type="GO" id="GO:0005737">
    <property type="term" value="C:cytoplasm"/>
    <property type="evidence" value="ECO:0007669"/>
    <property type="project" value="UniProtKB-SubCell"/>
</dbReference>
<feature type="binding site" evidence="11">
    <location>
        <begin position="378"/>
        <end position="380"/>
    </location>
    <ligand>
        <name>L-phenylalanine</name>
        <dbReference type="ChEBI" id="CHEBI:58095"/>
    </ligand>
</feature>
<dbReference type="SUPFAM" id="SSF46785">
    <property type="entry name" value="Winged helix' DNA-binding domain"/>
    <property type="match status" value="1"/>
</dbReference>
<dbReference type="Gene3D" id="3.30.930.10">
    <property type="entry name" value="Bira Bifunctional Protein, Domain 2"/>
    <property type="match status" value="1"/>
</dbReference>